<keyword evidence="2" id="KW-0812">Transmembrane</keyword>
<dbReference type="EMBL" id="FNWU01000003">
    <property type="protein sequence ID" value="SEH50844.1"/>
    <property type="molecule type" value="Genomic_DNA"/>
</dbReference>
<reference evidence="3 4" key="1">
    <citation type="submission" date="2016-10" db="EMBL/GenBank/DDBJ databases">
        <authorList>
            <person name="de Groot N.N."/>
        </authorList>
    </citation>
    <scope>NUCLEOTIDE SEQUENCE [LARGE SCALE GENOMIC DNA]</scope>
    <source>
        <strain evidence="3 4">IBRC-M10418</strain>
    </source>
</reference>
<feature type="transmembrane region" description="Helical" evidence="2">
    <location>
        <begin position="33"/>
        <end position="54"/>
    </location>
</feature>
<protein>
    <submittedName>
        <fullName evidence="3">Uncharacterized protein</fullName>
    </submittedName>
</protein>
<sequence>MSTPHRTGTEGHDRSTPSVADAPTRSDSPSTSLCCLLGGATAVIAVLLALPMLLDLAQPFGGLSTTVIAFVLAFAWLVAWAVIEFIWEHLVVADTGSPAE</sequence>
<dbReference type="RefSeq" id="WP_092816833.1">
    <property type="nucleotide sequence ID" value="NZ_FNWU01000003.1"/>
</dbReference>
<dbReference type="AlphaFoldDB" id="A0A1H6IUT9"/>
<evidence type="ECO:0000313" key="4">
    <source>
        <dbReference type="Proteomes" id="UP000199215"/>
    </source>
</evidence>
<evidence type="ECO:0000256" key="2">
    <source>
        <dbReference type="SAM" id="Phobius"/>
    </source>
</evidence>
<name>A0A1H6IUT9_9EURY</name>
<feature type="region of interest" description="Disordered" evidence="1">
    <location>
        <begin position="1"/>
        <end position="30"/>
    </location>
</feature>
<gene>
    <name evidence="3" type="ORF">SAMN05192561_103283</name>
</gene>
<feature type="transmembrane region" description="Helical" evidence="2">
    <location>
        <begin position="60"/>
        <end position="83"/>
    </location>
</feature>
<proteinExistence type="predicted"/>
<dbReference type="OrthoDB" id="341556at2157"/>
<evidence type="ECO:0000313" key="3">
    <source>
        <dbReference type="EMBL" id="SEH50844.1"/>
    </source>
</evidence>
<keyword evidence="2" id="KW-1133">Transmembrane helix</keyword>
<organism evidence="3 4">
    <name type="scientific">Halopenitus malekzadehii</name>
    <dbReference type="NCBI Taxonomy" id="1267564"/>
    <lineage>
        <taxon>Archaea</taxon>
        <taxon>Methanobacteriati</taxon>
        <taxon>Methanobacteriota</taxon>
        <taxon>Stenosarchaea group</taxon>
        <taxon>Halobacteria</taxon>
        <taxon>Halobacteriales</taxon>
        <taxon>Haloferacaceae</taxon>
        <taxon>Halopenitus</taxon>
    </lineage>
</organism>
<evidence type="ECO:0000256" key="1">
    <source>
        <dbReference type="SAM" id="MobiDB-lite"/>
    </source>
</evidence>
<accession>A0A1H6IUT9</accession>
<keyword evidence="2" id="KW-0472">Membrane</keyword>
<dbReference type="Proteomes" id="UP000199215">
    <property type="component" value="Unassembled WGS sequence"/>
</dbReference>
<keyword evidence="4" id="KW-1185">Reference proteome</keyword>